<reference evidence="2 3" key="1">
    <citation type="submission" date="2024-08" db="EMBL/GenBank/DDBJ databases">
        <title>Sulfate-reducing bacteria isolated from formation water of the oil field in Kazakhstan and description of Pseudodesulfovibrio sp.</title>
        <authorList>
            <person name="Bidzhieva S.K."/>
            <person name="Tourova T.P."/>
            <person name="Grouzdev D.S."/>
            <person name="Beletsky A.V."/>
            <person name="Sokolova D.S."/>
            <person name="Samigullina S.R."/>
            <person name="Poltaraus A.B."/>
            <person name="Avtukh A.N."/>
            <person name="Tereshina V.M."/>
            <person name="Zhaparov N.S."/>
            <person name="Mardanov A.V."/>
            <person name="Nazina T.N."/>
        </authorList>
    </citation>
    <scope>NUCLEOTIDE SEQUENCE [LARGE SCALE GENOMIC DNA]</scope>
    <source>
        <strain evidence="2 3">9FUS</strain>
    </source>
</reference>
<feature type="domain" description="THIF-type NAD/FAD binding fold" evidence="1">
    <location>
        <begin position="60"/>
        <end position="277"/>
    </location>
</feature>
<dbReference type="Proteomes" id="UP001568698">
    <property type="component" value="Unassembled WGS sequence"/>
</dbReference>
<dbReference type="InterPro" id="IPR000594">
    <property type="entry name" value="ThiF_NAD_FAD-bd"/>
</dbReference>
<accession>A0ABV4K217</accession>
<dbReference type="Gene3D" id="3.40.50.720">
    <property type="entry name" value="NAD(P)-binding Rossmann-like Domain"/>
    <property type="match status" value="1"/>
</dbReference>
<protein>
    <submittedName>
        <fullName evidence="2">ThiF family adenylyltransferase</fullName>
    </submittedName>
</protein>
<dbReference type="SUPFAM" id="SSF69572">
    <property type="entry name" value="Activating enzymes of the ubiquitin-like proteins"/>
    <property type="match status" value="1"/>
</dbReference>
<dbReference type="InterPro" id="IPR045886">
    <property type="entry name" value="ThiF/MoeB/HesA"/>
</dbReference>
<dbReference type="RefSeq" id="WP_371386522.1">
    <property type="nucleotide sequence ID" value="NZ_JBGLYH010000023.1"/>
</dbReference>
<dbReference type="PANTHER" id="PTHR43267:SF1">
    <property type="entry name" value="TRNA THREONYLCARBAMOYLADENOSINE DEHYDRATASE"/>
    <property type="match status" value="1"/>
</dbReference>
<dbReference type="PANTHER" id="PTHR43267">
    <property type="entry name" value="TRNA THREONYLCARBAMOYLADENOSINE DEHYDRATASE"/>
    <property type="match status" value="1"/>
</dbReference>
<evidence type="ECO:0000313" key="2">
    <source>
        <dbReference type="EMBL" id="MEZ7197003.1"/>
    </source>
</evidence>
<keyword evidence="2" id="KW-0548">Nucleotidyltransferase</keyword>
<dbReference type="Pfam" id="PF00899">
    <property type="entry name" value="ThiF"/>
    <property type="match status" value="1"/>
</dbReference>
<keyword evidence="3" id="KW-1185">Reference proteome</keyword>
<name>A0ABV4K217_9BACT</name>
<sequence length="278" mass="29239">MAASIEDSIRGLAQSRALPWGGRGPVLDVWDVAELAGRHGLPGHEIEALALDLDVTPARYLRNRRSISREDQIRLLRARLAMVGLGGLGGSLLEQFLRLGVGRVRAADGDRFEASNLNRQALSTLDGLGRDKAHAARLRAGEVNPSITLETRSEFLTIETLPGFLDGCALAVDALGGLAMRGHLQQAASEAGIPLVTGALAGWTGYVAVVMPGRIGPADLMGTDNGGEERLGCPAPAVNLVASLMAMEVVNVLTGAPTLADKMLVADLRSHTFETVSL</sequence>
<dbReference type="InterPro" id="IPR035985">
    <property type="entry name" value="Ubiquitin-activating_enz"/>
</dbReference>
<organism evidence="2 3">
    <name type="scientific">Pseudodesulfovibrio karagichevae</name>
    <dbReference type="NCBI Taxonomy" id="3239305"/>
    <lineage>
        <taxon>Bacteria</taxon>
        <taxon>Pseudomonadati</taxon>
        <taxon>Thermodesulfobacteriota</taxon>
        <taxon>Desulfovibrionia</taxon>
        <taxon>Desulfovibrionales</taxon>
        <taxon>Desulfovibrionaceae</taxon>
    </lineage>
</organism>
<dbReference type="EMBL" id="JBGLYH010000023">
    <property type="protein sequence ID" value="MEZ7197003.1"/>
    <property type="molecule type" value="Genomic_DNA"/>
</dbReference>
<keyword evidence="2" id="KW-0808">Transferase</keyword>
<evidence type="ECO:0000313" key="3">
    <source>
        <dbReference type="Proteomes" id="UP001568698"/>
    </source>
</evidence>
<comment type="caution">
    <text evidence="2">The sequence shown here is derived from an EMBL/GenBank/DDBJ whole genome shotgun (WGS) entry which is preliminary data.</text>
</comment>
<gene>
    <name evidence="2" type="ORF">AB6M95_09615</name>
</gene>
<evidence type="ECO:0000259" key="1">
    <source>
        <dbReference type="Pfam" id="PF00899"/>
    </source>
</evidence>
<proteinExistence type="predicted"/>
<dbReference type="GO" id="GO:0016779">
    <property type="term" value="F:nucleotidyltransferase activity"/>
    <property type="evidence" value="ECO:0007669"/>
    <property type="project" value="UniProtKB-KW"/>
</dbReference>